<gene>
    <name evidence="1" type="ORF">GV789_28815</name>
</gene>
<accession>A0A6P1DIK7</accession>
<name>A0A6P1DIK7_9NOCA</name>
<evidence type="ECO:0000313" key="1">
    <source>
        <dbReference type="EMBL" id="NEW48373.1"/>
    </source>
</evidence>
<feature type="non-terminal residue" evidence="1">
    <location>
        <position position="78"/>
    </location>
</feature>
<dbReference type="AlphaFoldDB" id="A0A6P1DIK7"/>
<reference evidence="1 2" key="1">
    <citation type="submission" date="2020-01" db="EMBL/GenBank/DDBJ databases">
        <title>Genetics and antimicrobial susceptibilities of Nocardia species isolated from the soil; a comparison with species isolated from humans.</title>
        <authorList>
            <person name="Carrasco G."/>
            <person name="Monzon S."/>
            <person name="Sansegundo M."/>
            <person name="Garcia E."/>
            <person name="Garrido N."/>
            <person name="Medina M.J."/>
            <person name="Villalon P."/>
            <person name="Ramirez-Arocha A.C."/>
            <person name="Jimenez P."/>
            <person name="Cuesta I."/>
            <person name="Valdezate S."/>
        </authorList>
    </citation>
    <scope>NUCLEOTIDE SEQUENCE [LARGE SCALE GENOMIC DNA]</scope>
    <source>
        <strain evidence="1 2">CNM20110639</strain>
    </source>
</reference>
<dbReference type="Proteomes" id="UP000468928">
    <property type="component" value="Unassembled WGS sequence"/>
</dbReference>
<protein>
    <submittedName>
        <fullName evidence="1">Uncharacterized protein</fullName>
    </submittedName>
</protein>
<proteinExistence type="predicted"/>
<dbReference type="RefSeq" id="WP_163830453.1">
    <property type="nucleotide sequence ID" value="NZ_JAAGUZ010000231.1"/>
</dbReference>
<organism evidence="1 2">
    <name type="scientific">Nocardia cyriacigeorgica</name>
    <dbReference type="NCBI Taxonomy" id="135487"/>
    <lineage>
        <taxon>Bacteria</taxon>
        <taxon>Bacillati</taxon>
        <taxon>Actinomycetota</taxon>
        <taxon>Actinomycetes</taxon>
        <taxon>Mycobacteriales</taxon>
        <taxon>Nocardiaceae</taxon>
        <taxon>Nocardia</taxon>
    </lineage>
</organism>
<evidence type="ECO:0000313" key="2">
    <source>
        <dbReference type="Proteomes" id="UP000468928"/>
    </source>
</evidence>
<feature type="non-terminal residue" evidence="1">
    <location>
        <position position="1"/>
    </location>
</feature>
<sequence>AATTIEQARAGLPAALEELRDDLAAAADLTSYGGAELATASSNVRACPIAPSAARIAATAPPWSPTWRRNASRPLSML</sequence>
<dbReference type="EMBL" id="JAAGUZ010000231">
    <property type="protein sequence ID" value="NEW48373.1"/>
    <property type="molecule type" value="Genomic_DNA"/>
</dbReference>
<comment type="caution">
    <text evidence="1">The sequence shown here is derived from an EMBL/GenBank/DDBJ whole genome shotgun (WGS) entry which is preliminary data.</text>
</comment>